<keyword evidence="1" id="KW-0472">Membrane</keyword>
<feature type="non-terminal residue" evidence="2">
    <location>
        <position position="137"/>
    </location>
</feature>
<dbReference type="EMBL" id="UINC01039272">
    <property type="protein sequence ID" value="SVB37515.1"/>
    <property type="molecule type" value="Genomic_DNA"/>
</dbReference>
<evidence type="ECO:0008006" key="3">
    <source>
        <dbReference type="Google" id="ProtNLM"/>
    </source>
</evidence>
<name>A0A382DH00_9ZZZZ</name>
<keyword evidence="1" id="KW-0812">Transmembrane</keyword>
<dbReference type="AlphaFoldDB" id="A0A382DH00"/>
<reference evidence="2" key="1">
    <citation type="submission" date="2018-05" db="EMBL/GenBank/DDBJ databases">
        <authorList>
            <person name="Lanie J.A."/>
            <person name="Ng W.-L."/>
            <person name="Kazmierczak K.M."/>
            <person name="Andrzejewski T.M."/>
            <person name="Davidsen T.M."/>
            <person name="Wayne K.J."/>
            <person name="Tettelin H."/>
            <person name="Glass J.I."/>
            <person name="Rusch D."/>
            <person name="Podicherti R."/>
            <person name="Tsui H.-C.T."/>
            <person name="Winkler M.E."/>
        </authorList>
    </citation>
    <scope>NUCLEOTIDE SEQUENCE</scope>
</reference>
<proteinExistence type="predicted"/>
<dbReference type="Pfam" id="PF14316">
    <property type="entry name" value="DUF4381"/>
    <property type="match status" value="1"/>
</dbReference>
<organism evidence="2">
    <name type="scientific">marine metagenome</name>
    <dbReference type="NCBI Taxonomy" id="408172"/>
    <lineage>
        <taxon>unclassified sequences</taxon>
        <taxon>metagenomes</taxon>
        <taxon>ecological metagenomes</taxon>
    </lineage>
</organism>
<sequence length="137" mass="15495">MAAAPAQQQPGVMQQAMDPLAQLRDIHQPGMIETWPPAPGWWLLAALAVAALTALIVRAFRHWRANRYRREAIKELNALLTDWQSHQDDLVYLTSLQQLLKRVPLTRFPRDDVASLTGEAWVQFLDRSSGSHNFSIG</sequence>
<gene>
    <name evidence="2" type="ORF">METZ01_LOCUS190369</name>
</gene>
<evidence type="ECO:0000313" key="2">
    <source>
        <dbReference type="EMBL" id="SVB37515.1"/>
    </source>
</evidence>
<evidence type="ECO:0000256" key="1">
    <source>
        <dbReference type="SAM" id="Phobius"/>
    </source>
</evidence>
<dbReference type="InterPro" id="IPR025489">
    <property type="entry name" value="DUF4381"/>
</dbReference>
<keyword evidence="1" id="KW-1133">Transmembrane helix</keyword>
<protein>
    <recommendedName>
        <fullName evidence="3">DUF4381 domain-containing protein</fullName>
    </recommendedName>
</protein>
<feature type="transmembrane region" description="Helical" evidence="1">
    <location>
        <begin position="41"/>
        <end position="60"/>
    </location>
</feature>
<accession>A0A382DH00</accession>